<keyword evidence="2" id="KW-0472">Membrane</keyword>
<keyword evidence="2" id="KW-0812">Transmembrane</keyword>
<sequence length="300" mass="32633">MIWTIPIVVFLVTNLWGLYGGIPFTAIHPSRSTLDRTIGSFQVASTVLTIGETAEFMLNKSVGVHPTAPLFPSYGNSNLNSELNATPIRSLSDLYHRLKSAWSNQPSSTGSMSHLTTLIVTAISILAGILLKQTTAIFDVNRDQQRSQICMDSHSQDLQDIKGSLISISNGARGELQHIYHGISNLNTMSGDLVQISQDFNQSVQAQFTNLSGNLERVMENELSQIVGRLDTIQFGLENPQASSTSYQTPDDVEPPQNTSESEDADKKDSNPEEQGAEPPVPNLLDLNEPGPQPEVDGAT</sequence>
<protein>
    <submittedName>
        <fullName evidence="3">Uncharacterized protein</fullName>
    </submittedName>
</protein>
<comment type="caution">
    <text evidence="3">The sequence shown here is derived from an EMBL/GenBank/DDBJ whole genome shotgun (WGS) entry which is preliminary data.</text>
</comment>
<feature type="region of interest" description="Disordered" evidence="1">
    <location>
        <begin position="240"/>
        <end position="300"/>
    </location>
</feature>
<organism evidence="3 4">
    <name type="scientific">Penicillium malachiteum</name>
    <dbReference type="NCBI Taxonomy" id="1324776"/>
    <lineage>
        <taxon>Eukaryota</taxon>
        <taxon>Fungi</taxon>
        <taxon>Dikarya</taxon>
        <taxon>Ascomycota</taxon>
        <taxon>Pezizomycotina</taxon>
        <taxon>Eurotiomycetes</taxon>
        <taxon>Eurotiomycetidae</taxon>
        <taxon>Eurotiales</taxon>
        <taxon>Aspergillaceae</taxon>
        <taxon>Penicillium</taxon>
    </lineage>
</organism>
<reference evidence="3" key="2">
    <citation type="submission" date="2023-01" db="EMBL/GenBank/DDBJ databases">
        <authorList>
            <person name="Petersen C."/>
        </authorList>
    </citation>
    <scope>NUCLEOTIDE SEQUENCE</scope>
    <source>
        <strain evidence="3">IBT 17514</strain>
    </source>
</reference>
<evidence type="ECO:0000256" key="2">
    <source>
        <dbReference type="SAM" id="Phobius"/>
    </source>
</evidence>
<dbReference type="AlphaFoldDB" id="A0AAD6HAH9"/>
<dbReference type="Proteomes" id="UP001215712">
    <property type="component" value="Unassembled WGS sequence"/>
</dbReference>
<evidence type="ECO:0000313" key="3">
    <source>
        <dbReference type="EMBL" id="KAJ5703436.1"/>
    </source>
</evidence>
<feature type="transmembrane region" description="Helical" evidence="2">
    <location>
        <begin position="112"/>
        <end position="131"/>
    </location>
</feature>
<feature type="transmembrane region" description="Helical" evidence="2">
    <location>
        <begin position="7"/>
        <end position="27"/>
    </location>
</feature>
<feature type="compositionally biased region" description="Polar residues" evidence="1">
    <location>
        <begin position="240"/>
        <end position="249"/>
    </location>
</feature>
<reference evidence="3" key="1">
    <citation type="journal article" date="2023" name="IMA Fungus">
        <title>Comparative genomic study of the Penicillium genus elucidates a diverse pangenome and 15 lateral gene transfer events.</title>
        <authorList>
            <person name="Petersen C."/>
            <person name="Sorensen T."/>
            <person name="Nielsen M.R."/>
            <person name="Sondergaard T.E."/>
            <person name="Sorensen J.L."/>
            <person name="Fitzpatrick D.A."/>
            <person name="Frisvad J.C."/>
            <person name="Nielsen K.L."/>
        </authorList>
    </citation>
    <scope>NUCLEOTIDE SEQUENCE</scope>
    <source>
        <strain evidence="3">IBT 17514</strain>
    </source>
</reference>
<name>A0AAD6HAH9_9EURO</name>
<keyword evidence="4" id="KW-1185">Reference proteome</keyword>
<accession>A0AAD6HAH9</accession>
<gene>
    <name evidence="3" type="ORF">N7493_011825</name>
</gene>
<dbReference type="EMBL" id="JAQJAN010000023">
    <property type="protein sequence ID" value="KAJ5703436.1"/>
    <property type="molecule type" value="Genomic_DNA"/>
</dbReference>
<keyword evidence="2" id="KW-1133">Transmembrane helix</keyword>
<proteinExistence type="predicted"/>
<evidence type="ECO:0000256" key="1">
    <source>
        <dbReference type="SAM" id="MobiDB-lite"/>
    </source>
</evidence>
<evidence type="ECO:0000313" key="4">
    <source>
        <dbReference type="Proteomes" id="UP001215712"/>
    </source>
</evidence>